<dbReference type="AlphaFoldDB" id="A0A8K0UNM4"/>
<evidence type="ECO:0000313" key="2">
    <source>
        <dbReference type="EMBL" id="KAH8099461.1"/>
    </source>
</evidence>
<dbReference type="EMBL" id="JAEVFJ010000020">
    <property type="protein sequence ID" value="KAH8099461.1"/>
    <property type="molecule type" value="Genomic_DNA"/>
</dbReference>
<comment type="caution">
    <text evidence="2">The sequence shown here is derived from an EMBL/GenBank/DDBJ whole genome shotgun (WGS) entry which is preliminary data.</text>
</comment>
<dbReference type="Proteomes" id="UP000813824">
    <property type="component" value="Unassembled WGS sequence"/>
</dbReference>
<sequence>MFLPLLDVVVAMTGDLNKILGTNFNEILVKRSKAATCSTDVLLSWDLANDRAGGPSRLYEGRESGTEGPAGWIAAWITHVLQIGFSRSRPLGECGEAADDEDGKWKVAVGQEDVQRSSHRVVSFLLGDVGRQCNQYICERALFDECGCRSRYHWATGLMCRASSMKQIMTGTMTAIMIPLLATWCEEDPDVDMVVGNATLNGGGGDVEPAVTVSVKYTENDITFEGVVVPDGLLSPAAGEFVVWGEVADVMGAGAPDNDSDADAAVEGSSRGVEGGVEGLTTTTSFAVLWIDDEIGECKTSALVGNGVGALFER</sequence>
<proteinExistence type="predicted"/>
<feature type="region of interest" description="Disordered" evidence="1">
    <location>
        <begin position="254"/>
        <end position="277"/>
    </location>
</feature>
<evidence type="ECO:0000256" key="1">
    <source>
        <dbReference type="SAM" id="MobiDB-lite"/>
    </source>
</evidence>
<reference evidence="2" key="1">
    <citation type="journal article" date="2021" name="New Phytol.">
        <title>Evolutionary innovations through gain and loss of genes in the ectomycorrhizal Boletales.</title>
        <authorList>
            <person name="Wu G."/>
            <person name="Miyauchi S."/>
            <person name="Morin E."/>
            <person name="Kuo A."/>
            <person name="Drula E."/>
            <person name="Varga T."/>
            <person name="Kohler A."/>
            <person name="Feng B."/>
            <person name="Cao Y."/>
            <person name="Lipzen A."/>
            <person name="Daum C."/>
            <person name="Hundley H."/>
            <person name="Pangilinan J."/>
            <person name="Johnson J."/>
            <person name="Barry K."/>
            <person name="LaButti K."/>
            <person name="Ng V."/>
            <person name="Ahrendt S."/>
            <person name="Min B."/>
            <person name="Choi I.G."/>
            <person name="Park H."/>
            <person name="Plett J.M."/>
            <person name="Magnuson J."/>
            <person name="Spatafora J.W."/>
            <person name="Nagy L.G."/>
            <person name="Henrissat B."/>
            <person name="Grigoriev I.V."/>
            <person name="Yang Z.L."/>
            <person name="Xu J."/>
            <person name="Martin F.M."/>
        </authorList>
    </citation>
    <scope>NUCLEOTIDE SEQUENCE</scope>
    <source>
        <strain evidence="2">KKN 215</strain>
    </source>
</reference>
<keyword evidence="3" id="KW-1185">Reference proteome</keyword>
<name>A0A8K0UNM4_9AGAR</name>
<protein>
    <submittedName>
        <fullName evidence="2">Uncharacterized protein</fullName>
    </submittedName>
</protein>
<organism evidence="2 3">
    <name type="scientific">Cristinia sonorae</name>
    <dbReference type="NCBI Taxonomy" id="1940300"/>
    <lineage>
        <taxon>Eukaryota</taxon>
        <taxon>Fungi</taxon>
        <taxon>Dikarya</taxon>
        <taxon>Basidiomycota</taxon>
        <taxon>Agaricomycotina</taxon>
        <taxon>Agaricomycetes</taxon>
        <taxon>Agaricomycetidae</taxon>
        <taxon>Agaricales</taxon>
        <taxon>Pleurotineae</taxon>
        <taxon>Stephanosporaceae</taxon>
        <taxon>Cristinia</taxon>
    </lineage>
</organism>
<accession>A0A8K0UNM4</accession>
<evidence type="ECO:0000313" key="3">
    <source>
        <dbReference type="Proteomes" id="UP000813824"/>
    </source>
</evidence>
<gene>
    <name evidence="2" type="ORF">BXZ70DRAFT_1030785</name>
</gene>